<evidence type="ECO:0000313" key="1">
    <source>
        <dbReference type="EMBL" id="ERK41859.1"/>
    </source>
</evidence>
<evidence type="ECO:0000313" key="2">
    <source>
        <dbReference type="Proteomes" id="UP000016608"/>
    </source>
</evidence>
<name>U2PDU0_EUBRA</name>
<dbReference type="HOGENOM" id="CLU_3168242_0_0_9"/>
<dbReference type="EMBL" id="AWVJ01000181">
    <property type="protein sequence ID" value="ERK41859.1"/>
    <property type="molecule type" value="Genomic_DNA"/>
</dbReference>
<comment type="caution">
    <text evidence="1">The sequence shown here is derived from an EMBL/GenBank/DDBJ whole genome shotgun (WGS) entry which is preliminary data.</text>
</comment>
<protein>
    <submittedName>
        <fullName evidence="1">Uncharacterized protein</fullName>
    </submittedName>
</protein>
<gene>
    <name evidence="1" type="ORF">HMPREF0373_03055</name>
</gene>
<reference evidence="1 2" key="1">
    <citation type="submission" date="2013-06" db="EMBL/GenBank/DDBJ databases">
        <authorList>
            <person name="Weinstock G."/>
            <person name="Sodergren E."/>
            <person name="Lobos E.A."/>
            <person name="Fulton L."/>
            <person name="Fulton R."/>
            <person name="Courtney L."/>
            <person name="Fronick C."/>
            <person name="O'Laughlin M."/>
            <person name="Godfrey J."/>
            <person name="Wilson R.M."/>
            <person name="Miner T."/>
            <person name="Farmer C."/>
            <person name="Delehaunty K."/>
            <person name="Cordes M."/>
            <person name="Minx P."/>
            <person name="Tomlinson C."/>
            <person name="Chen J."/>
            <person name="Wollam A."/>
            <person name="Pepin K.H."/>
            <person name="Bhonagiri V."/>
            <person name="Zhang X."/>
            <person name="Warren W."/>
            <person name="Mitreva M."/>
            <person name="Mardis E.R."/>
            <person name="Wilson R.K."/>
        </authorList>
    </citation>
    <scope>NUCLEOTIDE SEQUENCE [LARGE SCALE GENOMIC DNA]</scope>
    <source>
        <strain evidence="1 2">ATCC 29099</strain>
    </source>
</reference>
<sequence length="47" mass="5411">MSIEKKNFYNIAIRCCHFCAMISLFNNVVGICNRIPPLTYENSISEI</sequence>
<dbReference type="Proteomes" id="UP000016608">
    <property type="component" value="Unassembled WGS sequence"/>
</dbReference>
<accession>U2PDU0</accession>
<organism evidence="1 2">
    <name type="scientific">Eubacterium ramulus ATCC 29099</name>
    <dbReference type="NCBI Taxonomy" id="1256908"/>
    <lineage>
        <taxon>Bacteria</taxon>
        <taxon>Bacillati</taxon>
        <taxon>Bacillota</taxon>
        <taxon>Clostridia</taxon>
        <taxon>Eubacteriales</taxon>
        <taxon>Eubacteriaceae</taxon>
        <taxon>Eubacterium</taxon>
    </lineage>
</organism>
<dbReference type="AlphaFoldDB" id="U2PDU0"/>
<proteinExistence type="predicted"/>
<keyword evidence="2" id="KW-1185">Reference proteome</keyword>